<keyword evidence="1" id="KW-0805">Transcription regulation</keyword>
<keyword evidence="9" id="KW-1185">Reference proteome</keyword>
<reference evidence="7 9" key="1">
    <citation type="submission" date="2019-07" db="EMBL/GenBank/DDBJ databases">
        <title>Whole genome shotgun sequence of Frigoribacterium faeni NBRC 103066.</title>
        <authorList>
            <person name="Hosoyama A."/>
            <person name="Uohara A."/>
            <person name="Ohji S."/>
            <person name="Ichikawa N."/>
        </authorList>
    </citation>
    <scope>NUCLEOTIDE SEQUENCE [LARGE SCALE GENOMIC DNA]</scope>
    <source>
        <strain evidence="7 9">NBRC 103066</strain>
    </source>
</reference>
<evidence type="ECO:0000259" key="6">
    <source>
        <dbReference type="PROSITE" id="PS50977"/>
    </source>
</evidence>
<dbReference type="RefSeq" id="WP_167627254.1">
    <property type="nucleotide sequence ID" value="NZ_BAAAHR010000003.1"/>
</dbReference>
<dbReference type="AlphaFoldDB" id="A0A7W3PJL4"/>
<dbReference type="Pfam" id="PF00440">
    <property type="entry name" value="TetR_N"/>
    <property type="match status" value="1"/>
</dbReference>
<keyword evidence="2 4" id="KW-0238">DNA-binding</keyword>
<evidence type="ECO:0000256" key="2">
    <source>
        <dbReference type="ARBA" id="ARBA00023125"/>
    </source>
</evidence>
<evidence type="ECO:0000313" key="8">
    <source>
        <dbReference type="EMBL" id="MBA8813884.1"/>
    </source>
</evidence>
<evidence type="ECO:0000313" key="9">
    <source>
        <dbReference type="Proteomes" id="UP000321154"/>
    </source>
</evidence>
<dbReference type="Proteomes" id="UP000321154">
    <property type="component" value="Unassembled WGS sequence"/>
</dbReference>
<dbReference type="PRINTS" id="PR00455">
    <property type="entry name" value="HTHTETR"/>
</dbReference>
<evidence type="ECO:0000256" key="1">
    <source>
        <dbReference type="ARBA" id="ARBA00023015"/>
    </source>
</evidence>
<evidence type="ECO:0000313" key="10">
    <source>
        <dbReference type="Proteomes" id="UP000522688"/>
    </source>
</evidence>
<feature type="region of interest" description="Disordered" evidence="5">
    <location>
        <begin position="1"/>
        <end position="22"/>
    </location>
</feature>
<dbReference type="SUPFAM" id="SSF48498">
    <property type="entry name" value="Tetracyclin repressor-like, C-terminal domain"/>
    <property type="match status" value="1"/>
</dbReference>
<feature type="DNA-binding region" description="H-T-H motif" evidence="4">
    <location>
        <begin position="51"/>
        <end position="70"/>
    </location>
</feature>
<dbReference type="Gene3D" id="1.10.357.10">
    <property type="entry name" value="Tetracycline Repressor, domain 2"/>
    <property type="match status" value="1"/>
</dbReference>
<evidence type="ECO:0000256" key="3">
    <source>
        <dbReference type="ARBA" id="ARBA00023163"/>
    </source>
</evidence>
<dbReference type="GO" id="GO:0003700">
    <property type="term" value="F:DNA-binding transcription factor activity"/>
    <property type="evidence" value="ECO:0007669"/>
    <property type="project" value="TreeGrafter"/>
</dbReference>
<evidence type="ECO:0000256" key="5">
    <source>
        <dbReference type="SAM" id="MobiDB-lite"/>
    </source>
</evidence>
<accession>A0A7W3PJL4</accession>
<evidence type="ECO:0000313" key="7">
    <source>
        <dbReference type="EMBL" id="GEK82140.1"/>
    </source>
</evidence>
<name>A0A7W3PJL4_9MICO</name>
<dbReference type="InterPro" id="IPR036271">
    <property type="entry name" value="Tet_transcr_reg_TetR-rel_C_sf"/>
</dbReference>
<reference evidence="8 10" key="2">
    <citation type="submission" date="2020-07" db="EMBL/GenBank/DDBJ databases">
        <title>Sequencing the genomes of 1000 actinobacteria strains.</title>
        <authorList>
            <person name="Klenk H.-P."/>
        </authorList>
    </citation>
    <scope>NUCLEOTIDE SEQUENCE [LARGE SCALE GENOMIC DNA]</scope>
    <source>
        <strain evidence="8 10">DSM 10309</strain>
    </source>
</reference>
<evidence type="ECO:0000256" key="4">
    <source>
        <dbReference type="PROSITE-ProRule" id="PRU00335"/>
    </source>
</evidence>
<dbReference type="InterPro" id="IPR009057">
    <property type="entry name" value="Homeodomain-like_sf"/>
</dbReference>
<keyword evidence="3" id="KW-0804">Transcription</keyword>
<dbReference type="SUPFAM" id="SSF46689">
    <property type="entry name" value="Homeodomain-like"/>
    <property type="match status" value="1"/>
</dbReference>
<dbReference type="InterPro" id="IPR050109">
    <property type="entry name" value="HTH-type_TetR-like_transc_reg"/>
</dbReference>
<dbReference type="PROSITE" id="PS50977">
    <property type="entry name" value="HTH_TETR_2"/>
    <property type="match status" value="1"/>
</dbReference>
<dbReference type="GO" id="GO:0000976">
    <property type="term" value="F:transcription cis-regulatory region binding"/>
    <property type="evidence" value="ECO:0007669"/>
    <property type="project" value="TreeGrafter"/>
</dbReference>
<dbReference type="EMBL" id="BJUV01000003">
    <property type="protein sequence ID" value="GEK82140.1"/>
    <property type="molecule type" value="Genomic_DNA"/>
</dbReference>
<dbReference type="InterPro" id="IPR001647">
    <property type="entry name" value="HTH_TetR"/>
</dbReference>
<sequence length="226" mass="25410">MDAPEPETSSDEVARPPVRTPGRYRKGIAKREAILDAALPVFGQVGFHGASLREIARQCGVSHQSLMHYFPTKDELLMAVLRRRDERLRRHFDDAGGMRVDELVELAEYNVDVPVVISLFITASAEAVSTEHPAHEYYRDYYERIIRSTTAYLSVAADRGWLRPGYTAEGAARVVLAVQDGLQLQWLYERDSVKVADLMRLVIGSVLSVPTADLDEAVREEARRGR</sequence>
<gene>
    <name evidence="8" type="ORF">FB463_002133</name>
    <name evidence="7" type="ORF">FFA01_04490</name>
</gene>
<organism evidence="8 10">
    <name type="scientific">Frigoribacterium faeni</name>
    <dbReference type="NCBI Taxonomy" id="145483"/>
    <lineage>
        <taxon>Bacteria</taxon>
        <taxon>Bacillati</taxon>
        <taxon>Actinomycetota</taxon>
        <taxon>Actinomycetes</taxon>
        <taxon>Micrococcales</taxon>
        <taxon>Microbacteriaceae</taxon>
        <taxon>Frigoribacterium</taxon>
    </lineage>
</organism>
<comment type="caution">
    <text evidence="8">The sequence shown here is derived from an EMBL/GenBank/DDBJ whole genome shotgun (WGS) entry which is preliminary data.</text>
</comment>
<dbReference type="EMBL" id="JACGWW010000002">
    <property type="protein sequence ID" value="MBA8813884.1"/>
    <property type="molecule type" value="Genomic_DNA"/>
</dbReference>
<feature type="compositionally biased region" description="Acidic residues" evidence="5">
    <location>
        <begin position="1"/>
        <end position="10"/>
    </location>
</feature>
<protein>
    <submittedName>
        <fullName evidence="8">AcrR family transcriptional regulator</fullName>
    </submittedName>
    <submittedName>
        <fullName evidence="7">TetR family transcriptional regulator</fullName>
    </submittedName>
</protein>
<dbReference type="Proteomes" id="UP000522688">
    <property type="component" value="Unassembled WGS sequence"/>
</dbReference>
<proteinExistence type="predicted"/>
<dbReference type="PANTHER" id="PTHR30055:SF234">
    <property type="entry name" value="HTH-TYPE TRANSCRIPTIONAL REGULATOR BETI"/>
    <property type="match status" value="1"/>
</dbReference>
<feature type="domain" description="HTH tetR-type" evidence="6">
    <location>
        <begin position="28"/>
        <end position="88"/>
    </location>
</feature>
<dbReference type="PANTHER" id="PTHR30055">
    <property type="entry name" value="HTH-TYPE TRANSCRIPTIONAL REGULATOR RUTR"/>
    <property type="match status" value="1"/>
</dbReference>